<evidence type="ECO:0000313" key="1">
    <source>
        <dbReference type="EMBL" id="KNZ44493.1"/>
    </source>
</evidence>
<keyword evidence="2" id="KW-1185">Reference proteome</keyword>
<dbReference type="EMBL" id="LAVV01014723">
    <property type="protein sequence ID" value="KNZ44493.1"/>
    <property type="molecule type" value="Genomic_DNA"/>
</dbReference>
<comment type="caution">
    <text evidence="1">The sequence shown here is derived from an EMBL/GenBank/DDBJ whole genome shotgun (WGS) entry which is preliminary data.</text>
</comment>
<proteinExistence type="predicted"/>
<evidence type="ECO:0000313" key="2">
    <source>
        <dbReference type="Proteomes" id="UP000037035"/>
    </source>
</evidence>
<dbReference type="VEuPathDB" id="FungiDB:VP01_9106g1"/>
<gene>
    <name evidence="1" type="ORF">VP01_9106g1</name>
</gene>
<feature type="non-terminal residue" evidence="1">
    <location>
        <position position="84"/>
    </location>
</feature>
<organism evidence="1 2">
    <name type="scientific">Puccinia sorghi</name>
    <dbReference type="NCBI Taxonomy" id="27349"/>
    <lineage>
        <taxon>Eukaryota</taxon>
        <taxon>Fungi</taxon>
        <taxon>Dikarya</taxon>
        <taxon>Basidiomycota</taxon>
        <taxon>Pucciniomycotina</taxon>
        <taxon>Pucciniomycetes</taxon>
        <taxon>Pucciniales</taxon>
        <taxon>Pucciniaceae</taxon>
        <taxon>Puccinia</taxon>
    </lineage>
</organism>
<name>A0A0L6U7K3_9BASI</name>
<protein>
    <submittedName>
        <fullName evidence="1">Uncharacterized protein</fullName>
    </submittedName>
</protein>
<feature type="non-terminal residue" evidence="1">
    <location>
        <position position="1"/>
    </location>
</feature>
<reference evidence="1 2" key="1">
    <citation type="submission" date="2015-08" db="EMBL/GenBank/DDBJ databases">
        <title>Next Generation Sequencing and Analysis of the Genome of Puccinia sorghi L Schw, the Causal Agent of Maize Common Rust.</title>
        <authorList>
            <person name="Rochi L."/>
            <person name="Burguener G."/>
            <person name="Darino M."/>
            <person name="Turjanski A."/>
            <person name="Kreff E."/>
            <person name="Dieguez M.J."/>
            <person name="Sacco F."/>
        </authorList>
    </citation>
    <scope>NUCLEOTIDE SEQUENCE [LARGE SCALE GENOMIC DNA]</scope>
    <source>
        <strain evidence="1 2">RO10H11247</strain>
    </source>
</reference>
<accession>A0A0L6U7K3</accession>
<dbReference type="OrthoDB" id="2513501at2759"/>
<dbReference type="AlphaFoldDB" id="A0A0L6U7K3"/>
<dbReference type="Proteomes" id="UP000037035">
    <property type="component" value="Unassembled WGS sequence"/>
</dbReference>
<sequence length="84" mass="10100">AQNPDNRDMRGRSDLAISGRLSSLLKGNARRWFNDVRIANGRQPWSWWKEQIINKWGNPAWRYKLENKFDERIFHCKKNLLNCL</sequence>